<dbReference type="PANTHER" id="PTHR23416:SF78">
    <property type="entry name" value="LIPOPOLYSACCHARIDE BIOSYNTHESIS O-ACETYL TRANSFERASE WBBJ-RELATED"/>
    <property type="match status" value="1"/>
</dbReference>
<keyword evidence="3 4" id="KW-0012">Acyltransferase</keyword>
<dbReference type="CDD" id="cd04647">
    <property type="entry name" value="LbH_MAT_like"/>
    <property type="match status" value="1"/>
</dbReference>
<dbReference type="Pfam" id="PF00132">
    <property type="entry name" value="Hexapep"/>
    <property type="match status" value="1"/>
</dbReference>
<dbReference type="PANTHER" id="PTHR23416">
    <property type="entry name" value="SIALIC ACID SYNTHASE-RELATED"/>
    <property type="match status" value="1"/>
</dbReference>
<keyword evidence="2" id="KW-0677">Repeat</keyword>
<evidence type="ECO:0000256" key="3">
    <source>
        <dbReference type="ARBA" id="ARBA00023315"/>
    </source>
</evidence>
<sequence length="163" mass="17510">MPSDITLDSHVNMYGVLTSCNHGKIFMGEYSKIGVNSHINCSNMITIGKDTAIASNTVIQDNNTHPVNPIDRRIMRRTPHGSDLRSWKHAASAPIIIGENVWIGEHVRICKGVTIGDNAIIAACSVVTKDVPANSVAAGNPAKIVKTDIDKSSTSVFSQSNED</sequence>
<name>A0ABR7D475_9BACT</name>
<dbReference type="InterPro" id="IPR051159">
    <property type="entry name" value="Hexapeptide_acetyltransf"/>
</dbReference>
<proteinExistence type="predicted"/>
<organism evidence="4 5">
    <name type="scientific">Butyricimonas hominis</name>
    <dbReference type="NCBI Taxonomy" id="2763032"/>
    <lineage>
        <taxon>Bacteria</taxon>
        <taxon>Pseudomonadati</taxon>
        <taxon>Bacteroidota</taxon>
        <taxon>Bacteroidia</taxon>
        <taxon>Bacteroidales</taxon>
        <taxon>Odoribacteraceae</taxon>
        <taxon>Butyricimonas</taxon>
    </lineage>
</organism>
<keyword evidence="5" id="KW-1185">Reference proteome</keyword>
<dbReference type="PROSITE" id="PS00101">
    <property type="entry name" value="HEXAPEP_TRANSFERASES"/>
    <property type="match status" value="1"/>
</dbReference>
<dbReference type="SUPFAM" id="SSF51161">
    <property type="entry name" value="Trimeric LpxA-like enzymes"/>
    <property type="match status" value="1"/>
</dbReference>
<dbReference type="Gene3D" id="2.160.10.10">
    <property type="entry name" value="Hexapeptide repeat proteins"/>
    <property type="match status" value="1"/>
</dbReference>
<evidence type="ECO:0000313" key="4">
    <source>
        <dbReference type="EMBL" id="MBC5622721.1"/>
    </source>
</evidence>
<dbReference type="InterPro" id="IPR018357">
    <property type="entry name" value="Hexapep_transf_CS"/>
</dbReference>
<dbReference type="InterPro" id="IPR011004">
    <property type="entry name" value="Trimer_LpxA-like_sf"/>
</dbReference>
<evidence type="ECO:0000256" key="2">
    <source>
        <dbReference type="ARBA" id="ARBA00022737"/>
    </source>
</evidence>
<dbReference type="Proteomes" id="UP000646484">
    <property type="component" value="Unassembled WGS sequence"/>
</dbReference>
<gene>
    <name evidence="4" type="ORF">H8S64_16635</name>
</gene>
<reference evidence="4 5" key="1">
    <citation type="submission" date="2020-08" db="EMBL/GenBank/DDBJ databases">
        <title>Genome public.</title>
        <authorList>
            <person name="Liu C."/>
            <person name="Sun Q."/>
        </authorList>
    </citation>
    <scope>NUCLEOTIDE SEQUENCE [LARGE SCALE GENOMIC DNA]</scope>
    <source>
        <strain evidence="4 5">NSJ-56</strain>
    </source>
</reference>
<dbReference type="GO" id="GO:0016746">
    <property type="term" value="F:acyltransferase activity"/>
    <property type="evidence" value="ECO:0007669"/>
    <property type="project" value="UniProtKB-KW"/>
</dbReference>
<evidence type="ECO:0000313" key="5">
    <source>
        <dbReference type="Proteomes" id="UP000646484"/>
    </source>
</evidence>
<evidence type="ECO:0000256" key="1">
    <source>
        <dbReference type="ARBA" id="ARBA00022679"/>
    </source>
</evidence>
<comment type="caution">
    <text evidence="4">The sequence shown here is derived from an EMBL/GenBank/DDBJ whole genome shotgun (WGS) entry which is preliminary data.</text>
</comment>
<dbReference type="EMBL" id="JACOOH010000007">
    <property type="protein sequence ID" value="MBC5622721.1"/>
    <property type="molecule type" value="Genomic_DNA"/>
</dbReference>
<dbReference type="InterPro" id="IPR001451">
    <property type="entry name" value="Hexapep"/>
</dbReference>
<protein>
    <submittedName>
        <fullName evidence="4">Acyltransferase</fullName>
    </submittedName>
</protein>
<accession>A0ABR7D475</accession>
<keyword evidence="1" id="KW-0808">Transferase</keyword>